<evidence type="ECO:0000313" key="3">
    <source>
        <dbReference type="EMBL" id="AXE17228.1"/>
    </source>
</evidence>
<dbReference type="RefSeq" id="WP_114066014.1">
    <property type="nucleotide sequence ID" value="NZ_CP030850.1"/>
</dbReference>
<reference evidence="3 4" key="1">
    <citation type="submission" date="2018-07" db="EMBL/GenBank/DDBJ databases">
        <title>Genome sequencing of Runella.</title>
        <authorList>
            <person name="Baek M.-G."/>
            <person name="Yi H."/>
        </authorList>
    </citation>
    <scope>NUCLEOTIDE SEQUENCE [LARGE SCALE GENOMIC DNA]</scope>
    <source>
        <strain evidence="3 4">HYN0085</strain>
    </source>
</reference>
<dbReference type="EMBL" id="CP030850">
    <property type="protein sequence ID" value="AXE17228.1"/>
    <property type="molecule type" value="Genomic_DNA"/>
</dbReference>
<dbReference type="OrthoDB" id="59486at2"/>
<keyword evidence="4" id="KW-1185">Reference proteome</keyword>
<protein>
    <recommendedName>
        <fullName evidence="5">DUF4038 domain-containing protein</fullName>
    </recommendedName>
</protein>
<proteinExistence type="predicted"/>
<dbReference type="SUPFAM" id="SSF51445">
    <property type="entry name" value="(Trans)glycosidases"/>
    <property type="match status" value="1"/>
</dbReference>
<dbReference type="PANTHER" id="PTHR37836:SF3">
    <property type="entry name" value="ENDOGLUCANASE"/>
    <property type="match status" value="1"/>
</dbReference>
<dbReference type="Pfam" id="PF13204">
    <property type="entry name" value="Apiosidase"/>
    <property type="match status" value="1"/>
</dbReference>
<feature type="domain" description="Apiosidase-like catalytic" evidence="2">
    <location>
        <begin position="49"/>
        <end position="352"/>
    </location>
</feature>
<name>A0A344TF07_9BACT</name>
<dbReference type="InterPro" id="IPR024749">
    <property type="entry name" value="Collagen-bd_put"/>
</dbReference>
<feature type="domain" description="Putative collagen-binding" evidence="1">
    <location>
        <begin position="385"/>
        <end position="449"/>
    </location>
</feature>
<dbReference type="Pfam" id="PF12904">
    <property type="entry name" value="Collagen_bind_2"/>
    <property type="match status" value="1"/>
</dbReference>
<gene>
    <name evidence="3" type="ORF">DR864_05515</name>
</gene>
<dbReference type="InterPro" id="IPR025277">
    <property type="entry name" value="Apiosidase-like_cat_dom"/>
</dbReference>
<evidence type="ECO:0000313" key="4">
    <source>
        <dbReference type="Proteomes" id="UP000251993"/>
    </source>
</evidence>
<sequence length="455" mass="51906">MRHSLFTVLLLVLLIPSLFAQKKRRVTKKAKPLPAVNVTQNAFPLKVSRDGRYLTNRNGQAFLMNADAGWTLFHKLKMEEARFYLEHRHSKHFNTIFVQLLPPESNQTNAYGEAPFARKGDFATPNEKYFTYVDDILKMAARMQLLVAIVPAWLGCCGTNWFEVQTTNGVDKCRDFGRYLGRRFGNHSNILWIMGGDRDPLREEAVQRAMAEGIKETAPTQLMTYHAASSHSSTDVFPAEKWLDFSMVYTYFRGKQGVWTSDMPHVYEVALKETQKLPRKAFILGESQYEDENVGNALMIRRQAYWSLLGGGSGQCYGSSVWAFGEDWRQKLDLPGVAQMNLFQKIMNGLPWYLFRPDTTSELLVEGRGTYGSDDYGVVSILPNNRMAMIYLPSSRTIKVNVEKINGSNIRALWISPRTNNRFIGGYFKPQGVRELIPPTLDEDWLLLLGNVGRK</sequence>
<dbReference type="InterPro" id="IPR017853">
    <property type="entry name" value="GH"/>
</dbReference>
<dbReference type="AlphaFoldDB" id="A0A344TF07"/>
<evidence type="ECO:0000259" key="1">
    <source>
        <dbReference type="Pfam" id="PF12904"/>
    </source>
</evidence>
<dbReference type="Gene3D" id="3.20.20.80">
    <property type="entry name" value="Glycosidases"/>
    <property type="match status" value="1"/>
</dbReference>
<evidence type="ECO:0008006" key="5">
    <source>
        <dbReference type="Google" id="ProtNLM"/>
    </source>
</evidence>
<dbReference type="Proteomes" id="UP000251993">
    <property type="component" value="Chromosome"/>
</dbReference>
<accession>A0A344TF07</accession>
<evidence type="ECO:0000259" key="2">
    <source>
        <dbReference type="Pfam" id="PF13204"/>
    </source>
</evidence>
<dbReference type="PANTHER" id="PTHR37836">
    <property type="entry name" value="LMO1036 PROTEIN"/>
    <property type="match status" value="1"/>
</dbReference>
<dbReference type="KEGG" id="run:DR864_05515"/>
<organism evidence="3 4">
    <name type="scientific">Runella rosea</name>
    <dbReference type="NCBI Taxonomy" id="2259595"/>
    <lineage>
        <taxon>Bacteria</taxon>
        <taxon>Pseudomonadati</taxon>
        <taxon>Bacteroidota</taxon>
        <taxon>Cytophagia</taxon>
        <taxon>Cytophagales</taxon>
        <taxon>Spirosomataceae</taxon>
        <taxon>Runella</taxon>
    </lineage>
</organism>